<accession>A0ABS4UTF1</accession>
<name>A0ABS4UTF1_9ACTN</name>
<organism evidence="1 2">
    <name type="scientific">Kribbella aluminosa</name>
    <dbReference type="NCBI Taxonomy" id="416017"/>
    <lineage>
        <taxon>Bacteria</taxon>
        <taxon>Bacillati</taxon>
        <taxon>Actinomycetota</taxon>
        <taxon>Actinomycetes</taxon>
        <taxon>Propionibacteriales</taxon>
        <taxon>Kribbellaceae</taxon>
        <taxon>Kribbella</taxon>
    </lineage>
</organism>
<keyword evidence="2" id="KW-1185">Reference proteome</keyword>
<proteinExistence type="predicted"/>
<comment type="caution">
    <text evidence="1">The sequence shown here is derived from an EMBL/GenBank/DDBJ whole genome shotgun (WGS) entry which is preliminary data.</text>
</comment>
<evidence type="ECO:0000313" key="2">
    <source>
        <dbReference type="Proteomes" id="UP000755585"/>
    </source>
</evidence>
<dbReference type="Proteomes" id="UP000755585">
    <property type="component" value="Unassembled WGS sequence"/>
</dbReference>
<evidence type="ECO:0000313" key="1">
    <source>
        <dbReference type="EMBL" id="MBP2354927.1"/>
    </source>
</evidence>
<reference evidence="1 2" key="1">
    <citation type="submission" date="2021-03" db="EMBL/GenBank/DDBJ databases">
        <title>Sequencing the genomes of 1000 actinobacteria strains.</title>
        <authorList>
            <person name="Klenk H.-P."/>
        </authorList>
    </citation>
    <scope>NUCLEOTIDE SEQUENCE [LARGE SCALE GENOMIC DNA]</scope>
    <source>
        <strain evidence="1 2">DSM 18824</strain>
    </source>
</reference>
<protein>
    <submittedName>
        <fullName evidence="1">Uncharacterized protein</fullName>
    </submittedName>
</protein>
<gene>
    <name evidence="1" type="ORF">JOF29_006037</name>
</gene>
<dbReference type="EMBL" id="JAGINT010000002">
    <property type="protein sequence ID" value="MBP2354927.1"/>
    <property type="molecule type" value="Genomic_DNA"/>
</dbReference>
<sequence length="58" mass="5930">MAGCVPRFHMQTRLPAKGLGTSTGQDAKSFTPARAATAIRAGVAAILTAHTGIVIQLP</sequence>